<evidence type="ECO:0000313" key="1">
    <source>
        <dbReference type="EMBL" id="ORB10445.1"/>
    </source>
</evidence>
<gene>
    <name evidence="1" type="ORF">BST27_00880</name>
</gene>
<dbReference type="AlphaFoldDB" id="A0A1E3SFX4"/>
<reference evidence="1 2" key="1">
    <citation type="submission" date="2017-02" db="EMBL/GenBank/DDBJ databases">
        <title>The new phylogeny of genus Mycobacterium.</title>
        <authorList>
            <person name="Tortoli E."/>
            <person name="Trovato A."/>
            <person name="Cirillo D.M."/>
        </authorList>
    </citation>
    <scope>NUCLEOTIDE SEQUENCE [LARGE SCALE GENOMIC DNA]</scope>
    <source>
        <strain evidence="1 2">DSM 44049</strain>
    </source>
</reference>
<sequence length="274" mass="30090">MSPKVPRLRWDDPLRALEFLGSLWSSSGLQSVSDGAAQAAKVPYRTLFVTLQQLLIGTEVTVRMGDRDVQLTVTELTSELDPQGLAVGQLGEVRVAACNIRWDNHHLQRAVAVLHNVHIRPGMPPVVVAAPVELSSAVPAATFEGALRVAAPHLRGELREDGTARLRWARQPRWGGVEVDVDVVGNNLWLRPVAVVVGKRNWTLPARLPAYQVPLPELPHGLLITDVSLGLDTLQVSGVLPEWRTEFPLKHLENLITRLSQGALSFTWPSSLWG</sequence>
<dbReference type="STRING" id="28445.BHQ20_10055"/>
<dbReference type="OrthoDB" id="3579012at2"/>
<dbReference type="RefSeq" id="WP_069418985.1">
    <property type="nucleotide sequence ID" value="NZ_CBCRZH010000006.1"/>
</dbReference>
<comment type="caution">
    <text evidence="1">The sequence shown here is derived from an EMBL/GenBank/DDBJ whole genome shotgun (WGS) entry which is preliminary data.</text>
</comment>
<evidence type="ECO:0000313" key="2">
    <source>
        <dbReference type="Proteomes" id="UP000192739"/>
    </source>
</evidence>
<accession>A0A1E3SFX4</accession>
<proteinExistence type="predicted"/>
<organism evidence="1 2">
    <name type="scientific">Mycobacterium intermedium</name>
    <dbReference type="NCBI Taxonomy" id="28445"/>
    <lineage>
        <taxon>Bacteria</taxon>
        <taxon>Bacillati</taxon>
        <taxon>Actinomycetota</taxon>
        <taxon>Actinomycetes</taxon>
        <taxon>Mycobacteriales</taxon>
        <taxon>Mycobacteriaceae</taxon>
        <taxon>Mycobacterium</taxon>
        <taxon>Mycobacterium simiae complex</taxon>
    </lineage>
</organism>
<dbReference type="Proteomes" id="UP000192739">
    <property type="component" value="Unassembled WGS sequence"/>
</dbReference>
<dbReference type="EMBL" id="MVHT01000002">
    <property type="protein sequence ID" value="ORB10445.1"/>
    <property type="molecule type" value="Genomic_DNA"/>
</dbReference>
<name>A0A1E3SFX4_MYCIE</name>
<keyword evidence="2" id="KW-1185">Reference proteome</keyword>
<evidence type="ECO:0008006" key="3">
    <source>
        <dbReference type="Google" id="ProtNLM"/>
    </source>
</evidence>
<protein>
    <recommendedName>
        <fullName evidence="3">DUF2993 domain-containing protein</fullName>
    </recommendedName>
</protein>